<evidence type="ECO:0000313" key="2">
    <source>
        <dbReference type="EMBL" id="AHF80812.1"/>
    </source>
</evidence>
<keyword evidence="3" id="KW-1185">Reference proteome</keyword>
<organism evidence="2 3">
    <name type="scientific">Thermococcus paralvinellae</name>
    <dbReference type="NCBI Taxonomy" id="582419"/>
    <lineage>
        <taxon>Archaea</taxon>
        <taxon>Methanobacteriati</taxon>
        <taxon>Methanobacteriota</taxon>
        <taxon>Thermococci</taxon>
        <taxon>Thermococcales</taxon>
        <taxon>Thermococcaceae</taxon>
        <taxon>Thermococcus</taxon>
    </lineage>
</organism>
<dbReference type="AlphaFoldDB" id="W0I7S7"/>
<dbReference type="STRING" id="582419.TES1_1434"/>
<keyword evidence="1" id="KW-0472">Membrane</keyword>
<sequence length="720" mass="80844">MGVGVIKDDEEFLFKKKQQEEIFMKSKAFLVVIILMISAFPISTVSSSEIPDYAPTISELNAVGINVENVGQNLGGGVTFTGVSWANNPNEPTMNPLTVAIFEYENSEKAKERFNNRADNLKSLCSENRETADYVEEAKTASSYMCYFFTTNSITVNGNSYKYSASADYYATYMYGRYLIDVDMHGRWSDDSMDSYIEYVCSKQLVESGYAKCDVVVESDDPNYFATRVNEVKYQEYLKLLEKRKEASKTKAEKLTAEVVKLILKHTGITPTETTPTLKEKKYSLHITSPSDGETFTSSSGIGVFAVEVAAKVLGDGAKNLRAVIIASGGTRDKVSVSERGDIWDVLFIENNGSGSGTIKVELYGTLNSSEVLLASDSVTVTFANREEVPGDYIDNDGDGLVDCDDPDLFTCKACIVQKKLELAESIMQRHINYLKKAMELHPEYKSLYGNYISGLKEIHNTYINDPDKMIVRMNEYMEKRVYANQKINSYISIFRDDPKKAYQLRQIAIKYRYDPINRDIEMKKFIYENSKSEAEKMATINMIMTGLLNPPKWLVGGQYGSGGALDWAKFAADNFEKTREGLRIKGGGKVKVFTTGAQIYFVALDAKALMDHARDLEKMNLDKNAKVSIIVLDGTTKIGKILDPTGYFGNMADATVGALINLRKKIEERNQGWFTWNGYVLHETTIPGIYEDYETGKKFRRVGGGWFSREQFVEVKENG</sequence>
<evidence type="ECO:0000313" key="3">
    <source>
        <dbReference type="Proteomes" id="UP000019027"/>
    </source>
</evidence>
<feature type="transmembrane region" description="Helical" evidence="1">
    <location>
        <begin position="22"/>
        <end position="42"/>
    </location>
</feature>
<evidence type="ECO:0000256" key="1">
    <source>
        <dbReference type="SAM" id="Phobius"/>
    </source>
</evidence>
<keyword evidence="1" id="KW-1133">Transmembrane helix</keyword>
<accession>W0I7S7</accession>
<gene>
    <name evidence="2" type="ORF">TES1_1434</name>
</gene>
<dbReference type="Proteomes" id="UP000019027">
    <property type="component" value="Chromosome"/>
</dbReference>
<proteinExistence type="predicted"/>
<protein>
    <submittedName>
        <fullName evidence="2">Uncharacterized protein</fullName>
    </submittedName>
</protein>
<reference evidence="2 3" key="1">
    <citation type="journal article" date="2014" name="Int. J. Syst. Evol. Microbiol.">
        <title>Thermococcus paralvinellae sp. nov. and Thermococcus cleftensis sp. nov. of hyperthermophilic heterotrophs from deep-sea hydrothermal vents.</title>
        <authorList>
            <person name="Hensley S.A."/>
            <person name="Jung J.H."/>
            <person name="Park C.S."/>
            <person name="Holden J.F."/>
        </authorList>
    </citation>
    <scope>NUCLEOTIDE SEQUENCE [LARGE SCALE GENOMIC DNA]</scope>
    <source>
        <strain evidence="2 3">ES1</strain>
    </source>
</reference>
<dbReference type="HOGENOM" id="CLU_402612_0_0_2"/>
<keyword evidence="1" id="KW-0812">Transmembrane</keyword>
<name>W0I7S7_9EURY</name>
<dbReference type="KEGG" id="ths:TES1_1434"/>
<dbReference type="EMBL" id="CP006965">
    <property type="protein sequence ID" value="AHF80812.1"/>
    <property type="molecule type" value="Genomic_DNA"/>
</dbReference>